<dbReference type="PANTHER" id="PTHR12354">
    <property type="entry name" value="INTERFERON-RELATED DEVELOPMENTAL REGULATOR"/>
    <property type="match status" value="1"/>
</dbReference>
<dbReference type="SUPFAM" id="SSF48371">
    <property type="entry name" value="ARM repeat"/>
    <property type="match status" value="1"/>
</dbReference>
<evidence type="ECO:0000313" key="5">
    <source>
        <dbReference type="Proteomes" id="UP001215712"/>
    </source>
</evidence>
<reference evidence="4" key="1">
    <citation type="journal article" date="2023" name="IMA Fungus">
        <title>Comparative genomic study of the Penicillium genus elucidates a diverse pangenome and 15 lateral gene transfer events.</title>
        <authorList>
            <person name="Petersen C."/>
            <person name="Sorensen T."/>
            <person name="Nielsen M.R."/>
            <person name="Sondergaard T.E."/>
            <person name="Sorensen J.L."/>
            <person name="Fitzpatrick D.A."/>
            <person name="Frisvad J.C."/>
            <person name="Nielsen K.L."/>
        </authorList>
    </citation>
    <scope>NUCLEOTIDE SEQUENCE</scope>
    <source>
        <strain evidence="4">IBT 17514</strain>
    </source>
</reference>
<feature type="domain" description="Interferon-related developmental regulator N-terminal" evidence="3">
    <location>
        <begin position="61"/>
        <end position="366"/>
    </location>
</feature>
<dbReference type="Proteomes" id="UP001215712">
    <property type="component" value="Unassembled WGS sequence"/>
</dbReference>
<dbReference type="InterPro" id="IPR016024">
    <property type="entry name" value="ARM-type_fold"/>
</dbReference>
<dbReference type="InterPro" id="IPR007701">
    <property type="entry name" value="Interferon-rel_develop_reg_N"/>
</dbReference>
<feature type="region of interest" description="Disordered" evidence="2">
    <location>
        <begin position="1"/>
        <end position="58"/>
    </location>
</feature>
<feature type="compositionally biased region" description="Basic residues" evidence="2">
    <location>
        <begin position="455"/>
        <end position="466"/>
    </location>
</feature>
<dbReference type="PANTHER" id="PTHR12354:SF1">
    <property type="entry name" value="INTERFERON-RELATED DEVELOPMENTAL REGULATOR 1"/>
    <property type="match status" value="1"/>
</dbReference>
<evidence type="ECO:0000256" key="1">
    <source>
        <dbReference type="ARBA" id="ARBA00008828"/>
    </source>
</evidence>
<feature type="region of interest" description="Disordered" evidence="2">
    <location>
        <begin position="445"/>
        <end position="477"/>
    </location>
</feature>
<dbReference type="InterPro" id="IPR011989">
    <property type="entry name" value="ARM-like"/>
</dbReference>
<protein>
    <recommendedName>
        <fullName evidence="3">Interferon-related developmental regulator N-terminal domain-containing protein</fullName>
    </recommendedName>
</protein>
<feature type="compositionally biased region" description="Acidic residues" evidence="2">
    <location>
        <begin position="293"/>
        <end position="310"/>
    </location>
</feature>
<evidence type="ECO:0000256" key="2">
    <source>
        <dbReference type="SAM" id="MobiDB-lite"/>
    </source>
</evidence>
<feature type="region of interest" description="Disordered" evidence="2">
    <location>
        <begin position="288"/>
        <end position="317"/>
    </location>
</feature>
<accession>A0AAD6MZY6</accession>
<dbReference type="Gene3D" id="1.25.10.10">
    <property type="entry name" value="Leucine-rich Repeat Variant"/>
    <property type="match status" value="1"/>
</dbReference>
<comment type="similarity">
    <text evidence="1">Belongs to the IFRD family.</text>
</comment>
<sequence>MPDLRRQIFESGKTVSRKAASREASRTNSHASSKQTSRQSSRAASRQPSDDEDAGYLSDETAMSIGSLDDENPEQDNADWPVELAERIHELLDRKRSSVQGREEALTAFCRLTKYHFAEDVTRVFAGELLIAFCKSVRTESSVLETTQALRAIELLAITTNDDKTYENTESLLTRTIRDSTSSAVKAAAIHCLGACTVFGGAGEDGILDQMTFLLDVVASDGQSIDAPDDATTVTAALQVWGFLATEIDDFEADSEEAAQIFIDQLDSGDSSVQVAAGENLALLYEKSYTPQEDGESNEEEDSEESDEHENIDNGPKLVKRYNAYHNTPELERQLKALAHVHTKRISKRDKKSLHSNFASILNTIENPRRGPRYNTAIDQDTNRHYGSTLTVKIGKHGIMSIDRWWKWVRLTALRRILQGGFAEHYFQGNRAVLDNLPVMLRAAGRSGDRESAKKAAKMRNNHSSRRWTAPQSDDED</sequence>
<gene>
    <name evidence="4" type="ORF">N7493_001458</name>
</gene>
<evidence type="ECO:0000259" key="3">
    <source>
        <dbReference type="Pfam" id="PF05004"/>
    </source>
</evidence>
<evidence type="ECO:0000313" key="4">
    <source>
        <dbReference type="EMBL" id="KAJ5738303.1"/>
    </source>
</evidence>
<dbReference type="EMBL" id="JAQJAN010000002">
    <property type="protein sequence ID" value="KAJ5738303.1"/>
    <property type="molecule type" value="Genomic_DNA"/>
</dbReference>
<proteinExistence type="inferred from homology"/>
<keyword evidence="5" id="KW-1185">Reference proteome</keyword>
<comment type="caution">
    <text evidence="4">The sequence shown here is derived from an EMBL/GenBank/DDBJ whole genome shotgun (WGS) entry which is preliminary data.</text>
</comment>
<dbReference type="AlphaFoldDB" id="A0AAD6MZY6"/>
<dbReference type="InterPro" id="IPR039777">
    <property type="entry name" value="IFRD"/>
</dbReference>
<feature type="compositionally biased region" description="Low complexity" evidence="2">
    <location>
        <begin position="29"/>
        <end position="47"/>
    </location>
</feature>
<name>A0AAD6MZY6_9EURO</name>
<reference evidence="4" key="2">
    <citation type="submission" date="2023-01" db="EMBL/GenBank/DDBJ databases">
        <authorList>
            <person name="Petersen C."/>
        </authorList>
    </citation>
    <scope>NUCLEOTIDE SEQUENCE</scope>
    <source>
        <strain evidence="4">IBT 17514</strain>
    </source>
</reference>
<organism evidence="4 5">
    <name type="scientific">Penicillium malachiteum</name>
    <dbReference type="NCBI Taxonomy" id="1324776"/>
    <lineage>
        <taxon>Eukaryota</taxon>
        <taxon>Fungi</taxon>
        <taxon>Dikarya</taxon>
        <taxon>Ascomycota</taxon>
        <taxon>Pezizomycotina</taxon>
        <taxon>Eurotiomycetes</taxon>
        <taxon>Eurotiomycetidae</taxon>
        <taxon>Eurotiales</taxon>
        <taxon>Aspergillaceae</taxon>
        <taxon>Penicillium</taxon>
    </lineage>
</organism>
<dbReference type="Pfam" id="PF05004">
    <property type="entry name" value="IFRD"/>
    <property type="match status" value="1"/>
</dbReference>